<organism evidence="2 3">
    <name type="scientific">Croceicoccus marinus</name>
    <dbReference type="NCBI Taxonomy" id="450378"/>
    <lineage>
        <taxon>Bacteria</taxon>
        <taxon>Pseudomonadati</taxon>
        <taxon>Pseudomonadota</taxon>
        <taxon>Alphaproteobacteria</taxon>
        <taxon>Sphingomonadales</taxon>
        <taxon>Erythrobacteraceae</taxon>
        <taxon>Croceicoccus</taxon>
    </lineage>
</organism>
<dbReference type="AlphaFoldDB" id="A0A7G6W164"/>
<feature type="signal peptide" evidence="1">
    <location>
        <begin position="1"/>
        <end position="24"/>
    </location>
</feature>
<proteinExistence type="predicted"/>
<reference evidence="2 3" key="1">
    <citation type="submission" date="2020-08" db="EMBL/GenBank/DDBJ databases">
        <authorList>
            <person name="Liu G."/>
            <person name="Sun C."/>
        </authorList>
    </citation>
    <scope>NUCLEOTIDE SEQUENCE [LARGE SCALE GENOMIC DNA]</scope>
    <source>
        <strain evidence="2 3">OT19</strain>
        <plasmid evidence="2 3">plas2</plasmid>
    </source>
</reference>
<geneLocation type="plasmid" evidence="2 3">
    <name>plas2</name>
</geneLocation>
<protein>
    <submittedName>
        <fullName evidence="2">Uncharacterized protein</fullName>
    </submittedName>
</protein>
<accession>A0A7G6W164</accession>
<evidence type="ECO:0000256" key="1">
    <source>
        <dbReference type="SAM" id="SignalP"/>
    </source>
</evidence>
<sequence length="186" mass="19949">MGKFKQNAALGAGLALLAITPAHAQQAERTKELYHIFDIRTQADRQQLIRALTDGININASDSEAVTPLIRGTPPAQAATFELVDPFANGRLGGFGALLGAAQQAQVKQVQCDGAVWIANAQRRIRGSQNLRMTMCLFPYTDGYHLDVYALDTEDKGGGISRRLGRLIAGAVVGDPGDWTNCDGLQ</sequence>
<gene>
    <name evidence="2" type="ORF">H4O24_20100</name>
</gene>
<dbReference type="EMBL" id="CP060054">
    <property type="protein sequence ID" value="QNE07729.1"/>
    <property type="molecule type" value="Genomic_DNA"/>
</dbReference>
<dbReference type="RefSeq" id="WP_185886164.1">
    <property type="nucleotide sequence ID" value="NZ_CP060054.1"/>
</dbReference>
<keyword evidence="1" id="KW-0732">Signal</keyword>
<name>A0A7G6W164_9SPHN</name>
<keyword evidence="2" id="KW-0614">Plasmid</keyword>
<evidence type="ECO:0000313" key="3">
    <source>
        <dbReference type="Proteomes" id="UP000515297"/>
    </source>
</evidence>
<feature type="chain" id="PRO_5028838254" evidence="1">
    <location>
        <begin position="25"/>
        <end position="186"/>
    </location>
</feature>
<dbReference type="Proteomes" id="UP000515297">
    <property type="component" value="Plasmid plas2"/>
</dbReference>
<evidence type="ECO:0000313" key="2">
    <source>
        <dbReference type="EMBL" id="QNE07729.1"/>
    </source>
</evidence>